<proteinExistence type="predicted"/>
<evidence type="ECO:0000313" key="2">
    <source>
        <dbReference type="EMBL" id="RUT29885.1"/>
    </source>
</evidence>
<keyword evidence="3" id="KW-1185">Reference proteome</keyword>
<dbReference type="Proteomes" id="UP000272464">
    <property type="component" value="Unassembled WGS sequence"/>
</dbReference>
<dbReference type="SUPFAM" id="SSF46785">
    <property type="entry name" value="Winged helix' DNA-binding domain"/>
    <property type="match status" value="1"/>
</dbReference>
<dbReference type="InterPro" id="IPR036388">
    <property type="entry name" value="WH-like_DNA-bd_sf"/>
</dbReference>
<dbReference type="Pfam" id="PF03551">
    <property type="entry name" value="PadR"/>
    <property type="match status" value="1"/>
</dbReference>
<dbReference type="InterPro" id="IPR036390">
    <property type="entry name" value="WH_DNA-bd_sf"/>
</dbReference>
<dbReference type="RefSeq" id="WP_127199829.1">
    <property type="nucleotide sequence ID" value="NZ_RZNX01000005.1"/>
</dbReference>
<dbReference type="Gene3D" id="1.10.10.10">
    <property type="entry name" value="Winged helix-like DNA-binding domain superfamily/Winged helix DNA-binding domain"/>
    <property type="match status" value="1"/>
</dbReference>
<evidence type="ECO:0000313" key="3">
    <source>
        <dbReference type="Proteomes" id="UP000272464"/>
    </source>
</evidence>
<sequence length="187" mass="21199">MENSDYMPSGSGKNERKKRFFGRGGVKYALLELLTHGPKHGYQMIKALEEESGGIYAPSPGSIYPTLNMLETRKLISSEAVEGKKVYSLTESGRQFLNDMPIQELYGASAYRKELYRIEREGHGKGFKDELSELLLLIGKAEKATVGHPFHWERFRSALDELKVQMNTIVDDLDRSRAITPKKKDTL</sequence>
<accession>A0A3S1D8M0</accession>
<dbReference type="EMBL" id="RZNX01000005">
    <property type="protein sequence ID" value="RUT29885.1"/>
    <property type="molecule type" value="Genomic_DNA"/>
</dbReference>
<dbReference type="PANTHER" id="PTHR43252:SF2">
    <property type="entry name" value="TRANSCRIPTION REGULATOR, PADR-LIKE FAMILY"/>
    <property type="match status" value="1"/>
</dbReference>
<comment type="caution">
    <text evidence="2">The sequence shown here is derived from an EMBL/GenBank/DDBJ whole genome shotgun (WGS) entry which is preliminary data.</text>
</comment>
<evidence type="ECO:0000259" key="1">
    <source>
        <dbReference type="Pfam" id="PF03551"/>
    </source>
</evidence>
<feature type="domain" description="Transcription regulator PadR N-terminal" evidence="1">
    <location>
        <begin position="30"/>
        <end position="98"/>
    </location>
</feature>
<name>A0A3S1D8M0_9BACL</name>
<dbReference type="InterPro" id="IPR005149">
    <property type="entry name" value="Tscrpt_reg_PadR_N"/>
</dbReference>
<reference evidence="2 3" key="1">
    <citation type="submission" date="2018-12" db="EMBL/GenBank/DDBJ databases">
        <authorList>
            <person name="Sun L."/>
            <person name="Chen Z."/>
        </authorList>
    </citation>
    <scope>NUCLEOTIDE SEQUENCE [LARGE SCALE GENOMIC DNA]</scope>
    <source>
        <strain evidence="2 3">3-5-3</strain>
    </source>
</reference>
<protein>
    <submittedName>
        <fullName evidence="2">PadR family transcriptional regulator</fullName>
    </submittedName>
</protein>
<dbReference type="AlphaFoldDB" id="A0A3S1D8M0"/>
<dbReference type="PANTHER" id="PTHR43252">
    <property type="entry name" value="TRANSCRIPTIONAL REGULATOR YQJI"/>
    <property type="match status" value="1"/>
</dbReference>
<dbReference type="OrthoDB" id="9814826at2"/>
<organism evidence="2 3">
    <name type="scientific">Paenibacillus zeisoli</name>
    <dbReference type="NCBI Taxonomy" id="2496267"/>
    <lineage>
        <taxon>Bacteria</taxon>
        <taxon>Bacillati</taxon>
        <taxon>Bacillota</taxon>
        <taxon>Bacilli</taxon>
        <taxon>Bacillales</taxon>
        <taxon>Paenibacillaceae</taxon>
        <taxon>Paenibacillus</taxon>
    </lineage>
</organism>
<gene>
    <name evidence="2" type="ORF">EJP77_13795</name>
</gene>